<dbReference type="RefSeq" id="WP_022220833.1">
    <property type="nucleotide sequence ID" value="NZ_CP070062.1"/>
</dbReference>
<organism evidence="3 4">
    <name type="scientific">Coprococcus comes</name>
    <dbReference type="NCBI Taxonomy" id="410072"/>
    <lineage>
        <taxon>Bacteria</taxon>
        <taxon>Bacillati</taxon>
        <taxon>Bacillota</taxon>
        <taxon>Clostridia</taxon>
        <taxon>Lachnospirales</taxon>
        <taxon>Lachnospiraceae</taxon>
        <taxon>Coprococcus</taxon>
    </lineage>
</organism>
<dbReference type="SUPFAM" id="SSF103481">
    <property type="entry name" value="Multidrug resistance efflux transporter EmrE"/>
    <property type="match status" value="2"/>
</dbReference>
<feature type="domain" description="EamA" evidence="2">
    <location>
        <begin position="150"/>
        <end position="280"/>
    </location>
</feature>
<dbReference type="Proteomes" id="UP000095727">
    <property type="component" value="Unassembled WGS sequence"/>
</dbReference>
<name>A0A173UIW2_9FIRM</name>
<evidence type="ECO:0000313" key="3">
    <source>
        <dbReference type="EMBL" id="CUN14005.1"/>
    </source>
</evidence>
<dbReference type="GO" id="GO:0016020">
    <property type="term" value="C:membrane"/>
    <property type="evidence" value="ECO:0007669"/>
    <property type="project" value="InterPro"/>
</dbReference>
<gene>
    <name evidence="3" type="primary">yijE</name>
    <name evidence="3" type="ORF">ERS852574_02953</name>
</gene>
<dbReference type="InterPro" id="IPR037185">
    <property type="entry name" value="EmrE-like"/>
</dbReference>
<dbReference type="AlphaFoldDB" id="A0A173UIW2"/>
<evidence type="ECO:0000259" key="2">
    <source>
        <dbReference type="Pfam" id="PF00892"/>
    </source>
</evidence>
<dbReference type="GeneID" id="92825560"/>
<evidence type="ECO:0000256" key="1">
    <source>
        <dbReference type="ARBA" id="ARBA00007362"/>
    </source>
</evidence>
<feature type="domain" description="EamA" evidence="2">
    <location>
        <begin position="7"/>
        <end position="138"/>
    </location>
</feature>
<accession>A0A173UIW2</accession>
<dbReference type="Pfam" id="PF00892">
    <property type="entry name" value="EamA"/>
    <property type="match status" value="2"/>
</dbReference>
<reference evidence="3 4" key="1">
    <citation type="submission" date="2015-09" db="EMBL/GenBank/DDBJ databases">
        <authorList>
            <consortium name="Pathogen Informatics"/>
        </authorList>
    </citation>
    <scope>NUCLEOTIDE SEQUENCE [LARGE SCALE GENOMIC DNA]</scope>
    <source>
        <strain evidence="3 4">2789STDY5834962</strain>
    </source>
</reference>
<protein>
    <submittedName>
        <fullName evidence="3">Uncharacterized inner membrane transporter yiJE</fullName>
    </submittedName>
</protein>
<dbReference type="PANTHER" id="PTHR22911">
    <property type="entry name" value="ACYL-MALONYL CONDENSING ENZYME-RELATED"/>
    <property type="match status" value="1"/>
</dbReference>
<sequence>MKESQRKGLISVHVAVALFGFVGLFAKLVDLPAVIIVLGRVFFSSIFLWIFLRLKKQKIRLEEKSDYLWMVGAGAVLAIHWSSYMQSIQSSTVAVGTLTVSTFPIFVIFLEPYLFHEKLKKSDVFCTLMMLVGVFFIVPAFQMDNQITQGVLWGLLSAFTYAILSLMNRRFSSRYPATLVSLYEQGTATIVLIPMMFVLKPVITLADAGVLMMLGIIFTAVAHSLFISGLRTVKVRIAGILSGLEPVYGTLSAFLFLKEVPSFRECLGGVIILAAVFLSTLKPEEKASDAPA</sequence>
<evidence type="ECO:0000313" key="4">
    <source>
        <dbReference type="Proteomes" id="UP000095727"/>
    </source>
</evidence>
<dbReference type="InterPro" id="IPR000620">
    <property type="entry name" value="EamA_dom"/>
</dbReference>
<dbReference type="EMBL" id="CYXR01000029">
    <property type="protein sequence ID" value="CUN14005.1"/>
    <property type="molecule type" value="Genomic_DNA"/>
</dbReference>
<proteinExistence type="inferred from homology"/>
<dbReference type="PANTHER" id="PTHR22911:SF79">
    <property type="entry name" value="MOBA-LIKE NTP TRANSFERASE DOMAIN-CONTAINING PROTEIN"/>
    <property type="match status" value="1"/>
</dbReference>
<comment type="similarity">
    <text evidence="1">Belongs to the EamA transporter family.</text>
</comment>